<proteinExistence type="predicted"/>
<evidence type="ECO:0000313" key="2">
    <source>
        <dbReference type="Proteomes" id="UP000756132"/>
    </source>
</evidence>
<sequence length="233" mass="26229">MPTFAADPCSCSRLAQNNINNTPSDSLHANTNMAFSMNDVLDPLGALLWPPPAKIPTEQAPGKHPNARPAGLLDLPAEIWSKIGHYAIDAELVYTLKDICSPDCLPFDQIEFNGIQWPHQPAITRTCRVLREELLPYFYQTKVTFTIQHASTSQEYIRGFLKGIGASNRQNIRYAWAEGKKRRPVGLSRKVVSHYVGDLPLNLVPVERDRYGTRFEKGELYLVRFSEDDDESG</sequence>
<keyword evidence="2" id="KW-1185">Reference proteome</keyword>
<reference evidence="1" key="2">
    <citation type="journal article" date="2022" name="Microb. Genom.">
        <title>A chromosome-scale genome assembly of the tomato pathogen Cladosporium fulvum reveals a compartmentalized genome architecture and the presence of a dispensable chromosome.</title>
        <authorList>
            <person name="Zaccaron A.Z."/>
            <person name="Chen L.H."/>
            <person name="Samaras A."/>
            <person name="Stergiopoulos I."/>
        </authorList>
    </citation>
    <scope>NUCLEOTIDE SEQUENCE</scope>
    <source>
        <strain evidence="1">Race5_Kim</strain>
    </source>
</reference>
<dbReference type="GeneID" id="71992558"/>
<dbReference type="AlphaFoldDB" id="A0A9Q8UVC2"/>
<name>A0A9Q8UVC2_PASFU</name>
<dbReference type="RefSeq" id="XP_047768182.1">
    <property type="nucleotide sequence ID" value="XM_047911828.1"/>
</dbReference>
<dbReference type="EMBL" id="CP090173">
    <property type="protein sequence ID" value="UJO23816.1"/>
    <property type="molecule type" value="Genomic_DNA"/>
</dbReference>
<dbReference type="OrthoDB" id="3646601at2759"/>
<reference evidence="1" key="1">
    <citation type="submission" date="2021-12" db="EMBL/GenBank/DDBJ databases">
        <authorList>
            <person name="Zaccaron A."/>
            <person name="Stergiopoulos I."/>
        </authorList>
    </citation>
    <scope>NUCLEOTIDE SEQUENCE</scope>
    <source>
        <strain evidence="1">Race5_Kim</strain>
    </source>
</reference>
<dbReference type="KEGG" id="ffu:CLAFUR5_12680"/>
<evidence type="ECO:0000313" key="1">
    <source>
        <dbReference type="EMBL" id="UJO23816.1"/>
    </source>
</evidence>
<organism evidence="1 2">
    <name type="scientific">Passalora fulva</name>
    <name type="common">Tomato leaf mold</name>
    <name type="synonym">Cladosporium fulvum</name>
    <dbReference type="NCBI Taxonomy" id="5499"/>
    <lineage>
        <taxon>Eukaryota</taxon>
        <taxon>Fungi</taxon>
        <taxon>Dikarya</taxon>
        <taxon>Ascomycota</taxon>
        <taxon>Pezizomycotina</taxon>
        <taxon>Dothideomycetes</taxon>
        <taxon>Dothideomycetidae</taxon>
        <taxon>Mycosphaerellales</taxon>
        <taxon>Mycosphaerellaceae</taxon>
        <taxon>Fulvia</taxon>
    </lineage>
</organism>
<gene>
    <name evidence="1" type="ORF">CLAFUR5_12680</name>
</gene>
<dbReference type="Proteomes" id="UP000756132">
    <property type="component" value="Chromosome 11"/>
</dbReference>
<protein>
    <submittedName>
        <fullName evidence="1">Uncharacterized protein</fullName>
    </submittedName>
</protein>
<accession>A0A9Q8UVC2</accession>